<dbReference type="Pfam" id="PF01693">
    <property type="entry name" value="Cauli_VI"/>
    <property type="match status" value="1"/>
</dbReference>
<reference evidence="3 4" key="1">
    <citation type="journal article" date="2016" name="G3 (Bethesda)">
        <title>First Draft Assembly and Annotation of the Genome of a California Endemic Oak Quercus lobata Nee (Fagaceae).</title>
        <authorList>
            <person name="Sork V.L."/>
            <person name="Fitz-Gibbon S.T."/>
            <person name="Puiu D."/>
            <person name="Crepeau M."/>
            <person name="Gugger P.F."/>
            <person name="Sherman R."/>
            <person name="Stevens K."/>
            <person name="Langley C.H."/>
            <person name="Pellegrini M."/>
            <person name="Salzberg S.L."/>
        </authorList>
    </citation>
    <scope>NUCLEOTIDE SEQUENCE [LARGE SCALE GENOMIC DNA]</scope>
    <source>
        <strain evidence="3 4">cv. SW786</strain>
    </source>
</reference>
<evidence type="ECO:0000259" key="2">
    <source>
        <dbReference type="Pfam" id="PF01693"/>
    </source>
</evidence>
<proteinExistence type="predicted"/>
<dbReference type="SUPFAM" id="SSF55658">
    <property type="entry name" value="L9 N-domain-like"/>
    <property type="match status" value="1"/>
</dbReference>
<keyword evidence="4" id="KW-1185">Reference proteome</keyword>
<evidence type="ECO:0000313" key="3">
    <source>
        <dbReference type="EnsemblPlants" id="QL07p041105:mrna"/>
    </source>
</evidence>
<protein>
    <recommendedName>
        <fullName evidence="2">Ribonuclease H1 N-terminal domain-containing protein</fullName>
    </recommendedName>
</protein>
<dbReference type="InterPro" id="IPR009027">
    <property type="entry name" value="Ribosomal_bL9/RNase_H1_N"/>
</dbReference>
<feature type="domain" description="Ribonuclease H1 N-terminal" evidence="2">
    <location>
        <begin position="99"/>
        <end position="140"/>
    </location>
</feature>
<dbReference type="InterPro" id="IPR011320">
    <property type="entry name" value="RNase_H1_N"/>
</dbReference>
<sequence length="247" mass="28196">MVLPPSALQLQPTHYRERDGAPPHTPTPVRGPPHTPTSDAAVFPSAPESFLPCLLLSHSDLTFAHLELCIIVLELGLLHYYDVEWVHTVLYCSLCFEGKTYVMFVGRVPGVYDTWEEARAKVHQYFVANHKVFKHKLDAELAFMKFWQIEGGNVQQGTSSSTPSIEDSSSTEDVKYDLLKYQLDITIEQRNYAMKITKLNARILNVVASQVRPNDELNKMAHLTWVNDHKSCVRVVIFVFGWDFEMM</sequence>
<dbReference type="EMBL" id="LRBV02000007">
    <property type="status" value="NOT_ANNOTATED_CDS"/>
    <property type="molecule type" value="Genomic_DNA"/>
</dbReference>
<organism evidence="3 4">
    <name type="scientific">Quercus lobata</name>
    <name type="common">Valley oak</name>
    <dbReference type="NCBI Taxonomy" id="97700"/>
    <lineage>
        <taxon>Eukaryota</taxon>
        <taxon>Viridiplantae</taxon>
        <taxon>Streptophyta</taxon>
        <taxon>Embryophyta</taxon>
        <taxon>Tracheophyta</taxon>
        <taxon>Spermatophyta</taxon>
        <taxon>Magnoliopsida</taxon>
        <taxon>eudicotyledons</taxon>
        <taxon>Gunneridae</taxon>
        <taxon>Pentapetalae</taxon>
        <taxon>rosids</taxon>
        <taxon>fabids</taxon>
        <taxon>Fagales</taxon>
        <taxon>Fagaceae</taxon>
        <taxon>Quercus</taxon>
    </lineage>
</organism>
<feature type="region of interest" description="Disordered" evidence="1">
    <location>
        <begin position="13"/>
        <end position="38"/>
    </location>
</feature>
<dbReference type="Proteomes" id="UP000594261">
    <property type="component" value="Chromosome 7"/>
</dbReference>
<dbReference type="EnsemblPlants" id="QL07p041105:mrna">
    <property type="protein sequence ID" value="QL07p041105:mrna"/>
    <property type="gene ID" value="QL07p041105"/>
</dbReference>
<dbReference type="Gramene" id="QL07p041105:mrna">
    <property type="protein sequence ID" value="QL07p041105:mrna"/>
    <property type="gene ID" value="QL07p041105"/>
</dbReference>
<reference evidence="3" key="2">
    <citation type="submission" date="2021-01" db="UniProtKB">
        <authorList>
            <consortium name="EnsemblPlants"/>
        </authorList>
    </citation>
    <scope>IDENTIFICATION</scope>
</reference>
<dbReference type="AlphaFoldDB" id="A0A7N2R846"/>
<dbReference type="Gene3D" id="3.40.970.10">
    <property type="entry name" value="Ribonuclease H1, N-terminal domain"/>
    <property type="match status" value="1"/>
</dbReference>
<dbReference type="InterPro" id="IPR037056">
    <property type="entry name" value="RNase_H1_N_sf"/>
</dbReference>
<accession>A0A7N2R846</accession>
<dbReference type="InParanoid" id="A0A7N2R846"/>
<evidence type="ECO:0000313" key="4">
    <source>
        <dbReference type="Proteomes" id="UP000594261"/>
    </source>
</evidence>
<feature type="compositionally biased region" description="Pro residues" evidence="1">
    <location>
        <begin position="23"/>
        <end position="35"/>
    </location>
</feature>
<evidence type="ECO:0000256" key="1">
    <source>
        <dbReference type="SAM" id="MobiDB-lite"/>
    </source>
</evidence>
<name>A0A7N2R846_QUELO</name>